<sequence length="218" mass="25425">MERQTLRPAFPARVSKRRFLHRRIRVSVSCRLQRRALRNRIGRPKDLLRVAPRTPLPLRQRLRRRKLRPGEACEPLRRREPVQKQRLSGWCESNLDSFKCQCFTGADCSQRDPACDESQQLRLITIILGITVLLVIVMLLLIVFIVRKRLGNENRRDSHTIKTKESKIYSLPSEYASRYAADPCERRIGTTNSRLREAAEKALREESFYAEIDALSSV</sequence>
<gene>
    <name evidence="2" type="ORF">L596_027913</name>
</gene>
<feature type="transmembrane region" description="Helical" evidence="1">
    <location>
        <begin position="123"/>
        <end position="146"/>
    </location>
</feature>
<keyword evidence="1" id="KW-1133">Transmembrane helix</keyword>
<accession>A0A4U5LWZ1</accession>
<keyword evidence="1" id="KW-0812">Transmembrane</keyword>
<dbReference type="EMBL" id="AZBU02000011">
    <property type="protein sequence ID" value="TKR60710.1"/>
    <property type="molecule type" value="Genomic_DNA"/>
</dbReference>
<keyword evidence="3" id="KW-1185">Reference proteome</keyword>
<reference evidence="2 3" key="1">
    <citation type="journal article" date="2015" name="Genome Biol.">
        <title>Comparative genomics of Steinernema reveals deeply conserved gene regulatory networks.</title>
        <authorList>
            <person name="Dillman A.R."/>
            <person name="Macchietto M."/>
            <person name="Porter C.F."/>
            <person name="Rogers A."/>
            <person name="Williams B."/>
            <person name="Antoshechkin I."/>
            <person name="Lee M.M."/>
            <person name="Goodwin Z."/>
            <person name="Lu X."/>
            <person name="Lewis E.E."/>
            <person name="Goodrich-Blair H."/>
            <person name="Stock S.P."/>
            <person name="Adams B.J."/>
            <person name="Sternberg P.W."/>
            <person name="Mortazavi A."/>
        </authorList>
    </citation>
    <scope>NUCLEOTIDE SEQUENCE [LARGE SCALE GENOMIC DNA]</scope>
    <source>
        <strain evidence="2 3">ALL</strain>
    </source>
</reference>
<proteinExistence type="predicted"/>
<evidence type="ECO:0000313" key="3">
    <source>
        <dbReference type="Proteomes" id="UP000298663"/>
    </source>
</evidence>
<comment type="caution">
    <text evidence="2">The sequence shown here is derived from an EMBL/GenBank/DDBJ whole genome shotgun (WGS) entry which is preliminary data.</text>
</comment>
<dbReference type="Proteomes" id="UP000298663">
    <property type="component" value="Unassembled WGS sequence"/>
</dbReference>
<organism evidence="2 3">
    <name type="scientific">Steinernema carpocapsae</name>
    <name type="common">Entomopathogenic nematode</name>
    <dbReference type="NCBI Taxonomy" id="34508"/>
    <lineage>
        <taxon>Eukaryota</taxon>
        <taxon>Metazoa</taxon>
        <taxon>Ecdysozoa</taxon>
        <taxon>Nematoda</taxon>
        <taxon>Chromadorea</taxon>
        <taxon>Rhabditida</taxon>
        <taxon>Tylenchina</taxon>
        <taxon>Panagrolaimomorpha</taxon>
        <taxon>Strongyloidoidea</taxon>
        <taxon>Steinernematidae</taxon>
        <taxon>Steinernema</taxon>
    </lineage>
</organism>
<reference evidence="2 3" key="2">
    <citation type="journal article" date="2019" name="G3 (Bethesda)">
        <title>Hybrid Assembly of the Genome of the Entomopathogenic Nematode Steinernema carpocapsae Identifies the X-Chromosome.</title>
        <authorList>
            <person name="Serra L."/>
            <person name="Macchietto M."/>
            <person name="Macias-Munoz A."/>
            <person name="McGill C.J."/>
            <person name="Rodriguez I.M."/>
            <person name="Rodriguez B."/>
            <person name="Murad R."/>
            <person name="Mortazavi A."/>
        </authorList>
    </citation>
    <scope>NUCLEOTIDE SEQUENCE [LARGE SCALE GENOMIC DNA]</scope>
    <source>
        <strain evidence="2 3">ALL</strain>
    </source>
</reference>
<keyword evidence="1" id="KW-0472">Membrane</keyword>
<name>A0A4U5LWZ1_STECR</name>
<evidence type="ECO:0000313" key="2">
    <source>
        <dbReference type="EMBL" id="TKR60710.1"/>
    </source>
</evidence>
<protein>
    <submittedName>
        <fullName evidence="2">Uncharacterized protein</fullName>
    </submittedName>
</protein>
<dbReference type="AlphaFoldDB" id="A0A4U5LWZ1"/>
<evidence type="ECO:0000256" key="1">
    <source>
        <dbReference type="SAM" id="Phobius"/>
    </source>
</evidence>